<accession>I7FGB3</accession>
<dbReference type="Gene3D" id="3.20.20.30">
    <property type="entry name" value="Luciferase-like domain"/>
    <property type="match status" value="1"/>
</dbReference>
<sequence>MNAHRAAAEGVETPARGTRRSVLRVSTVGRDFTELIHIARSAEESGVRALLLDDAGDGGSDPVVVACALARKTRTIELVAAVNTARQHPFGIARRLSGLVQVSGGRAGWAPQDSNRYRLLEAVTIARALWYSWPPEAVVADKAAGVWVETTLVSSIHFDGVHYSVHAPLDLPRSLTGEPHLYLPAELRGSLAAPATYLDEVRVDRYEDSPTGYPQIEKAL</sequence>
<gene>
    <name evidence="6" type="ordered locus">MSMEI_3987</name>
</gene>
<evidence type="ECO:0000256" key="1">
    <source>
        <dbReference type="ARBA" id="ARBA00022630"/>
    </source>
</evidence>
<dbReference type="Proteomes" id="UP000006158">
    <property type="component" value="Chromosome"/>
</dbReference>
<dbReference type="KEGG" id="msg:MSMEI_3987"/>
<dbReference type="PANTHER" id="PTHR30011:SF16">
    <property type="entry name" value="C2H2 FINGER DOMAIN TRANSCRIPTION FACTOR (EUROFUNG)-RELATED"/>
    <property type="match status" value="1"/>
</dbReference>
<keyword evidence="3" id="KW-0560">Oxidoreductase</keyword>
<feature type="domain" description="Luciferase-like" evidence="5">
    <location>
        <begin position="30"/>
        <end position="109"/>
    </location>
</feature>
<dbReference type="EMBL" id="CP001663">
    <property type="protein sequence ID" value="AFP40445.1"/>
    <property type="molecule type" value="Genomic_DNA"/>
</dbReference>
<protein>
    <submittedName>
        <fullName evidence="6">Coenzyme F420-dependent N5,N10-methylene tetrahydromethanopterin reductase and related flavin-dependent oxidoreductases (Nitriloacetate monooxygenase component A)</fullName>
    </submittedName>
</protein>
<dbReference type="GO" id="GO:0016705">
    <property type="term" value="F:oxidoreductase activity, acting on paired donors, with incorporation or reduction of molecular oxygen"/>
    <property type="evidence" value="ECO:0007669"/>
    <property type="project" value="InterPro"/>
</dbReference>
<reference evidence="6 7" key="2">
    <citation type="journal article" date="2009" name="Genome Res.">
        <title>Ortho-proteogenomics: multiple proteomes investigation through orthology and a new MS-based protocol.</title>
        <authorList>
            <person name="Gallien S."/>
            <person name="Perrodou E."/>
            <person name="Carapito C."/>
            <person name="Deshayes C."/>
            <person name="Reyrat J.M."/>
            <person name="Van Dorsselaer A."/>
            <person name="Poch O."/>
            <person name="Schaeffer C."/>
            <person name="Lecompte O."/>
        </authorList>
    </citation>
    <scope>NUCLEOTIDE SEQUENCE [LARGE SCALE GENOMIC DNA]</scope>
    <source>
        <strain evidence="7">ATCC 700084 / mc(2)155</strain>
    </source>
</reference>
<keyword evidence="2" id="KW-0288">FMN</keyword>
<dbReference type="PANTHER" id="PTHR30011">
    <property type="entry name" value="ALKANESULFONATE MONOOXYGENASE-RELATED"/>
    <property type="match status" value="1"/>
</dbReference>
<dbReference type="InterPro" id="IPR036661">
    <property type="entry name" value="Luciferase-like_sf"/>
</dbReference>
<reference evidence="6 7" key="1">
    <citation type="journal article" date="2007" name="Genome Biol.">
        <title>Interrupted coding sequences in Mycobacterium smegmatis: authentic mutations or sequencing errors?</title>
        <authorList>
            <person name="Deshayes C."/>
            <person name="Perrodou E."/>
            <person name="Gallien S."/>
            <person name="Euphrasie D."/>
            <person name="Schaeffer C."/>
            <person name="Van-Dorsselaer A."/>
            <person name="Poch O."/>
            <person name="Lecompte O."/>
            <person name="Reyrat J.M."/>
        </authorList>
    </citation>
    <scope>NUCLEOTIDE SEQUENCE [LARGE SCALE GENOMIC DNA]</scope>
    <source>
        <strain evidence="7">ATCC 700084 / mc(2)155</strain>
    </source>
</reference>
<name>I7FGB3_MYCS2</name>
<dbReference type="AlphaFoldDB" id="I7FGB3"/>
<dbReference type="GO" id="GO:0004497">
    <property type="term" value="F:monooxygenase activity"/>
    <property type="evidence" value="ECO:0007669"/>
    <property type="project" value="UniProtKB-KW"/>
</dbReference>
<dbReference type="SUPFAM" id="SSF51679">
    <property type="entry name" value="Bacterial luciferase-like"/>
    <property type="match status" value="1"/>
</dbReference>
<dbReference type="Pfam" id="PF00296">
    <property type="entry name" value="Bac_luciferase"/>
    <property type="match status" value="1"/>
</dbReference>
<organism evidence="6 7">
    <name type="scientific">Mycolicibacterium smegmatis (strain ATCC 700084 / mc(2)155)</name>
    <name type="common">Mycobacterium smegmatis</name>
    <dbReference type="NCBI Taxonomy" id="246196"/>
    <lineage>
        <taxon>Bacteria</taxon>
        <taxon>Bacillati</taxon>
        <taxon>Actinomycetota</taxon>
        <taxon>Actinomycetes</taxon>
        <taxon>Mycobacteriales</taxon>
        <taxon>Mycobacteriaceae</taxon>
        <taxon>Mycolicibacterium</taxon>
    </lineage>
</organism>
<evidence type="ECO:0000256" key="2">
    <source>
        <dbReference type="ARBA" id="ARBA00022643"/>
    </source>
</evidence>
<keyword evidence="4 6" id="KW-0503">Monooxygenase</keyword>
<evidence type="ECO:0000313" key="6">
    <source>
        <dbReference type="EMBL" id="AFP40445.1"/>
    </source>
</evidence>
<evidence type="ECO:0000313" key="7">
    <source>
        <dbReference type="Proteomes" id="UP000006158"/>
    </source>
</evidence>
<evidence type="ECO:0000259" key="5">
    <source>
        <dbReference type="Pfam" id="PF00296"/>
    </source>
</evidence>
<dbReference type="PATRIC" id="fig|246196.56.peg.4085"/>
<dbReference type="InterPro" id="IPR051260">
    <property type="entry name" value="Diverse_substr_monoxygenases"/>
</dbReference>
<evidence type="ECO:0000256" key="3">
    <source>
        <dbReference type="ARBA" id="ARBA00023002"/>
    </source>
</evidence>
<evidence type="ECO:0000256" key="4">
    <source>
        <dbReference type="ARBA" id="ARBA00023033"/>
    </source>
</evidence>
<proteinExistence type="predicted"/>
<dbReference type="InterPro" id="IPR011251">
    <property type="entry name" value="Luciferase-like_dom"/>
</dbReference>
<keyword evidence="1" id="KW-0285">Flavoprotein</keyword>